<reference evidence="12" key="1">
    <citation type="submission" date="2016-02" db="EMBL/GenBank/DDBJ databases">
        <authorList>
            <person name="Schultz-Johansen M."/>
            <person name="Glaring M.A."/>
            <person name="Bech P.K."/>
            <person name="Stougaard P."/>
        </authorList>
    </citation>
    <scope>NUCLEOTIDE SEQUENCE [LARGE SCALE GENOMIC DNA]</scope>
    <source>
        <strain evidence="12">S66</strain>
    </source>
</reference>
<dbReference type="Pfam" id="PF00301">
    <property type="entry name" value="Rubredoxin"/>
    <property type="match status" value="1"/>
</dbReference>
<comment type="pathway">
    <text evidence="2">Hydrocarbon metabolism; alkane degradation.</text>
</comment>
<feature type="binding site" evidence="9">
    <location>
        <position position="44"/>
    </location>
    <ligand>
        <name>Fe cation</name>
        <dbReference type="ChEBI" id="CHEBI:24875"/>
    </ligand>
</feature>
<evidence type="ECO:0000256" key="8">
    <source>
        <dbReference type="PIRNR" id="PIRNR000071"/>
    </source>
</evidence>
<dbReference type="PRINTS" id="PR00163">
    <property type="entry name" value="RUBREDOXIN"/>
</dbReference>
<proteinExistence type="inferred from homology"/>
<evidence type="ECO:0000313" key="12">
    <source>
        <dbReference type="Proteomes" id="UP000070299"/>
    </source>
</evidence>
<gene>
    <name evidence="11" type="ORF">AX660_15335</name>
</gene>
<dbReference type="Proteomes" id="UP000070299">
    <property type="component" value="Unassembled WGS sequence"/>
</dbReference>
<dbReference type="PANTHER" id="PTHR47627">
    <property type="entry name" value="RUBREDOXIN"/>
    <property type="match status" value="1"/>
</dbReference>
<dbReference type="SUPFAM" id="SSF57802">
    <property type="entry name" value="Rubredoxin-like"/>
    <property type="match status" value="1"/>
</dbReference>
<dbReference type="EMBL" id="LSNE01000006">
    <property type="protein sequence ID" value="KXI28714.1"/>
    <property type="molecule type" value="Genomic_DNA"/>
</dbReference>
<keyword evidence="4 8" id="KW-0813">Transport</keyword>
<feature type="binding site" evidence="9">
    <location>
        <position position="14"/>
    </location>
    <ligand>
        <name>Fe cation</name>
        <dbReference type="ChEBI" id="CHEBI:24875"/>
    </ligand>
</feature>
<evidence type="ECO:0000259" key="10">
    <source>
        <dbReference type="PROSITE" id="PS50903"/>
    </source>
</evidence>
<feature type="binding site" evidence="9">
    <location>
        <position position="47"/>
    </location>
    <ligand>
        <name>Fe cation</name>
        <dbReference type="ChEBI" id="CHEBI:24875"/>
    </ligand>
</feature>
<evidence type="ECO:0000313" key="11">
    <source>
        <dbReference type="EMBL" id="KXI28714.1"/>
    </source>
</evidence>
<dbReference type="InterPro" id="IPR024934">
    <property type="entry name" value="Rubredoxin-like_dom"/>
</dbReference>
<organism evidence="11 12">
    <name type="scientific">Paraglaciecola hydrolytica</name>
    <dbReference type="NCBI Taxonomy" id="1799789"/>
    <lineage>
        <taxon>Bacteria</taxon>
        <taxon>Pseudomonadati</taxon>
        <taxon>Pseudomonadota</taxon>
        <taxon>Gammaproteobacteria</taxon>
        <taxon>Alteromonadales</taxon>
        <taxon>Alteromonadaceae</taxon>
        <taxon>Paraglaciecola</taxon>
    </lineage>
</organism>
<keyword evidence="12" id="KW-1185">Reference proteome</keyword>
<dbReference type="PANTHER" id="PTHR47627:SF1">
    <property type="entry name" value="RUBREDOXIN-1-RELATED"/>
    <property type="match status" value="1"/>
</dbReference>
<keyword evidence="7 8" id="KW-0408">Iron</keyword>
<accession>A0A136A0H6</accession>
<comment type="function">
    <text evidence="1">Involved in the hydrocarbon hydroxylating system, which transfers electrons from NADH to rubredoxin reductase and then through rubredoxin to alkane 1 monooxygenase.</text>
</comment>
<evidence type="ECO:0000256" key="6">
    <source>
        <dbReference type="ARBA" id="ARBA00022982"/>
    </source>
</evidence>
<dbReference type="InterPro" id="IPR024922">
    <property type="entry name" value="Rubredoxin"/>
</dbReference>
<comment type="cofactor">
    <cofactor evidence="8 9">
        <name>Fe(3+)</name>
        <dbReference type="ChEBI" id="CHEBI:29034"/>
    </cofactor>
    <text evidence="8 9">Binds 1 Fe(3+) ion per subunit.</text>
</comment>
<evidence type="ECO:0000256" key="5">
    <source>
        <dbReference type="ARBA" id="ARBA00022723"/>
    </source>
</evidence>
<comment type="caution">
    <text evidence="11">The sequence shown here is derived from an EMBL/GenBank/DDBJ whole genome shotgun (WGS) entry which is preliminary data.</text>
</comment>
<dbReference type="GO" id="GO:0009055">
    <property type="term" value="F:electron transfer activity"/>
    <property type="evidence" value="ECO:0007669"/>
    <property type="project" value="InterPro"/>
</dbReference>
<evidence type="ECO:0000256" key="2">
    <source>
        <dbReference type="ARBA" id="ARBA00004933"/>
    </source>
</evidence>
<dbReference type="AlphaFoldDB" id="A0A136A0H6"/>
<feature type="domain" description="Rubredoxin-like" evidence="10">
    <location>
        <begin position="6"/>
        <end position="57"/>
    </location>
</feature>
<dbReference type="InterPro" id="IPR050526">
    <property type="entry name" value="Rubredoxin_ET"/>
</dbReference>
<dbReference type="Gene3D" id="2.20.28.10">
    <property type="match status" value="1"/>
</dbReference>
<dbReference type="PROSITE" id="PS50903">
    <property type="entry name" value="RUBREDOXIN_LIKE"/>
    <property type="match status" value="1"/>
</dbReference>
<dbReference type="GO" id="GO:0043448">
    <property type="term" value="P:alkane catabolic process"/>
    <property type="evidence" value="ECO:0007669"/>
    <property type="project" value="TreeGrafter"/>
</dbReference>
<evidence type="ECO:0000256" key="9">
    <source>
        <dbReference type="PIRSR" id="PIRSR000071-1"/>
    </source>
</evidence>
<sequence length="58" mass="6406">MPEPSYHQYCCITCGLIYDEALGFPDEGIPAGTRFADIPDDWTCPDCSASKSDFELVN</sequence>
<dbReference type="FunFam" id="2.20.28.10:FF:000001">
    <property type="entry name" value="Rubredoxin"/>
    <property type="match status" value="1"/>
</dbReference>
<feature type="binding site" evidence="9">
    <location>
        <position position="11"/>
    </location>
    <ligand>
        <name>Fe cation</name>
        <dbReference type="ChEBI" id="CHEBI:24875"/>
    </ligand>
</feature>
<dbReference type="GO" id="GO:0005506">
    <property type="term" value="F:iron ion binding"/>
    <property type="evidence" value="ECO:0007669"/>
    <property type="project" value="InterPro"/>
</dbReference>
<evidence type="ECO:0000256" key="3">
    <source>
        <dbReference type="ARBA" id="ARBA00005337"/>
    </source>
</evidence>
<dbReference type="CDD" id="cd00730">
    <property type="entry name" value="rubredoxin"/>
    <property type="match status" value="1"/>
</dbReference>
<dbReference type="PIRSF" id="PIRSF000071">
    <property type="entry name" value="Rubredoxin"/>
    <property type="match status" value="1"/>
</dbReference>
<keyword evidence="6 8" id="KW-0249">Electron transport</keyword>
<evidence type="ECO:0000256" key="4">
    <source>
        <dbReference type="ARBA" id="ARBA00022448"/>
    </source>
</evidence>
<keyword evidence="5 8" id="KW-0479">Metal-binding</keyword>
<dbReference type="OrthoDB" id="9800607at2"/>
<protein>
    <recommendedName>
        <fullName evidence="8">Rubredoxin</fullName>
    </recommendedName>
</protein>
<dbReference type="STRING" id="1799789.AX660_15335"/>
<name>A0A136A0H6_9ALTE</name>
<dbReference type="RefSeq" id="WP_068377897.1">
    <property type="nucleotide sequence ID" value="NZ_LSNE01000006.1"/>
</dbReference>
<evidence type="ECO:0000256" key="7">
    <source>
        <dbReference type="ARBA" id="ARBA00023004"/>
    </source>
</evidence>
<dbReference type="InterPro" id="IPR024935">
    <property type="entry name" value="Rubredoxin_dom"/>
</dbReference>
<comment type="similarity">
    <text evidence="3 8">Belongs to the rubredoxin family.</text>
</comment>
<evidence type="ECO:0000256" key="1">
    <source>
        <dbReference type="ARBA" id="ARBA00002792"/>
    </source>
</evidence>